<protein>
    <recommendedName>
        <fullName evidence="3">Lipoprotein</fullName>
    </recommendedName>
</protein>
<accession>A0ABM8ACK0</accession>
<gene>
    <name evidence="1" type="ORF">DAETH_14630</name>
</gene>
<reference evidence="1" key="1">
    <citation type="submission" date="2022-07" db="EMBL/GenBank/DDBJ databases">
        <title>Complete Genome Sequence of the Radioresistant Bacterium Deinococcus aetherius ST0316, Isolated from the Air Dust collected in Lower Stratosphere above Japan.</title>
        <authorList>
            <person name="Satoh K."/>
            <person name="Hagiwara K."/>
            <person name="Katsumata K."/>
            <person name="Kubo A."/>
            <person name="Yokobori S."/>
            <person name="Yamagishi A."/>
            <person name="Oono Y."/>
            <person name="Narumi I."/>
        </authorList>
    </citation>
    <scope>NUCLEOTIDE SEQUENCE</scope>
    <source>
        <strain evidence="1">ST0316</strain>
    </source>
</reference>
<evidence type="ECO:0000313" key="1">
    <source>
        <dbReference type="EMBL" id="BDP41494.1"/>
    </source>
</evidence>
<keyword evidence="2" id="KW-1185">Reference proteome</keyword>
<organism evidence="1 2">
    <name type="scientific">Deinococcus aetherius</name>
    <dbReference type="NCBI Taxonomy" id="200252"/>
    <lineage>
        <taxon>Bacteria</taxon>
        <taxon>Thermotogati</taxon>
        <taxon>Deinococcota</taxon>
        <taxon>Deinococci</taxon>
        <taxon>Deinococcales</taxon>
        <taxon>Deinococcaceae</taxon>
        <taxon>Deinococcus</taxon>
    </lineage>
</organism>
<sequence length="125" mass="13039">MGLAAVLLLALPLGGCGLLGIPRPVTLGVVNVTLPATVSPTAPMQVDVRVGMGSCEDTNHRLTLVSRTAQTLTLKAEATKTNYGAVCPAVYTESTLSYTDPGTPTRTSPFEVIVNGKSWGKVEVR</sequence>
<name>A0ABM8ACK0_9DEIO</name>
<dbReference type="EMBL" id="AP026560">
    <property type="protein sequence ID" value="BDP41494.1"/>
    <property type="molecule type" value="Genomic_DNA"/>
</dbReference>
<proteinExistence type="predicted"/>
<evidence type="ECO:0008006" key="3">
    <source>
        <dbReference type="Google" id="ProtNLM"/>
    </source>
</evidence>
<dbReference type="Proteomes" id="UP001064971">
    <property type="component" value="Chromosome"/>
</dbReference>
<evidence type="ECO:0000313" key="2">
    <source>
        <dbReference type="Proteomes" id="UP001064971"/>
    </source>
</evidence>